<reference evidence="3 4" key="1">
    <citation type="submission" date="2017-08" db="EMBL/GenBank/DDBJ databases">
        <title>Acidophilic green algal genome provides insights into adaptation to an acidic environment.</title>
        <authorList>
            <person name="Hirooka S."/>
            <person name="Hirose Y."/>
            <person name="Kanesaki Y."/>
            <person name="Higuchi S."/>
            <person name="Fujiwara T."/>
            <person name="Onuma R."/>
            <person name="Era A."/>
            <person name="Ohbayashi R."/>
            <person name="Uzuka A."/>
            <person name="Nozaki H."/>
            <person name="Yoshikawa H."/>
            <person name="Miyagishima S.Y."/>
        </authorList>
    </citation>
    <scope>NUCLEOTIDE SEQUENCE [LARGE SCALE GENOMIC DNA]</scope>
    <source>
        <strain evidence="3 4">NIES-2499</strain>
    </source>
</reference>
<dbReference type="OrthoDB" id="10253878at2759"/>
<dbReference type="AlphaFoldDB" id="A0A250XME9"/>
<dbReference type="PANTHER" id="PTHR21021">
    <property type="entry name" value="GAF/PUTATIVE CYTOSKELETAL PROTEIN"/>
    <property type="match status" value="1"/>
</dbReference>
<dbReference type="GO" id="GO:0005829">
    <property type="term" value="C:cytosol"/>
    <property type="evidence" value="ECO:0007669"/>
    <property type="project" value="TreeGrafter"/>
</dbReference>
<evidence type="ECO:0000256" key="2">
    <source>
        <dbReference type="SAM" id="MobiDB-lite"/>
    </source>
</evidence>
<evidence type="ECO:0000313" key="4">
    <source>
        <dbReference type="Proteomes" id="UP000232323"/>
    </source>
</evidence>
<proteinExistence type="inferred from homology"/>
<accession>A0A250XME9</accession>
<name>A0A250XME9_9CHLO</name>
<dbReference type="EMBL" id="BEGY01000121">
    <property type="protein sequence ID" value="GAX84264.1"/>
    <property type="molecule type" value="Genomic_DNA"/>
</dbReference>
<dbReference type="InterPro" id="IPR007303">
    <property type="entry name" value="TIP41-like"/>
</dbReference>
<keyword evidence="4" id="KW-1185">Reference proteome</keyword>
<dbReference type="GO" id="GO:0031929">
    <property type="term" value="P:TOR signaling"/>
    <property type="evidence" value="ECO:0007669"/>
    <property type="project" value="TreeGrafter"/>
</dbReference>
<comment type="caution">
    <text evidence="3">The sequence shown here is derived from an EMBL/GenBank/DDBJ whole genome shotgun (WGS) entry which is preliminary data.</text>
</comment>
<protein>
    <recommendedName>
        <fullName evidence="5">TIP41-like protein</fullName>
    </recommendedName>
</protein>
<dbReference type="PANTHER" id="PTHR21021:SF16">
    <property type="entry name" value="TIP41-LIKE PROTEIN"/>
    <property type="match status" value="1"/>
</dbReference>
<sequence length="329" mass="37128">MSSSNTAKSLNSDGISIHGWRISTVKGPIIADRDSDEFRNQLGRDGVFSLPEMLFNQNRVTLLHEDSGVSIDLNAQDALRDWRQADTGQPLQVTVAKAWQSSRHDEIQQQKAVQLDYDWTYTSPYEGSIKMMPAVEDHGHCNAAAISERTMSPVTSSHDPDRSNKATEGSQNSYEILHDVPQRVVPNWEDCTEQIDRSMLMERDPILFFDEVILYESDLDDNGVCLMTAKLRVMPKCWFVLLRLWIRVDGCMVRLRETRLFCRHDLPHTKRTVIKEVKCSEGTFQELRAAGAPDDGPAYADADSASSVFQAVAPIGLKLFKLEKLQVPT</sequence>
<feature type="region of interest" description="Disordered" evidence="2">
    <location>
        <begin position="150"/>
        <end position="171"/>
    </location>
</feature>
<evidence type="ECO:0000256" key="1">
    <source>
        <dbReference type="ARBA" id="ARBA00006658"/>
    </source>
</evidence>
<gene>
    <name evidence="3" type="ORF">CEUSTIGMA_g11687.t1</name>
</gene>
<dbReference type="STRING" id="1157962.A0A250XME9"/>
<organism evidence="3 4">
    <name type="scientific">Chlamydomonas eustigma</name>
    <dbReference type="NCBI Taxonomy" id="1157962"/>
    <lineage>
        <taxon>Eukaryota</taxon>
        <taxon>Viridiplantae</taxon>
        <taxon>Chlorophyta</taxon>
        <taxon>core chlorophytes</taxon>
        <taxon>Chlorophyceae</taxon>
        <taxon>CS clade</taxon>
        <taxon>Chlamydomonadales</taxon>
        <taxon>Chlamydomonadaceae</taxon>
        <taxon>Chlamydomonas</taxon>
    </lineage>
</organism>
<dbReference type="Proteomes" id="UP000232323">
    <property type="component" value="Unassembled WGS sequence"/>
</dbReference>
<evidence type="ECO:0000313" key="3">
    <source>
        <dbReference type="EMBL" id="GAX84264.1"/>
    </source>
</evidence>
<dbReference type="InterPro" id="IPR051330">
    <property type="entry name" value="Phosphatase_reg/MetRdx"/>
</dbReference>
<comment type="similarity">
    <text evidence="1">Belongs to the TIP41 family.</text>
</comment>
<dbReference type="Pfam" id="PF04176">
    <property type="entry name" value="TIP41"/>
    <property type="match status" value="1"/>
</dbReference>
<evidence type="ECO:0008006" key="5">
    <source>
        <dbReference type="Google" id="ProtNLM"/>
    </source>
</evidence>